<dbReference type="AlphaFoldDB" id="A0A1Q9E4S3"/>
<evidence type="ECO:0000259" key="2">
    <source>
        <dbReference type="Pfam" id="PF07177"/>
    </source>
</evidence>
<evidence type="ECO:0000256" key="1">
    <source>
        <dbReference type="SAM" id="MobiDB-lite"/>
    </source>
</evidence>
<keyword evidence="4" id="KW-1185">Reference proteome</keyword>
<gene>
    <name evidence="3" type="ORF">AK812_SmicGene14743</name>
</gene>
<evidence type="ECO:0000313" key="3">
    <source>
        <dbReference type="EMBL" id="OLQ02418.1"/>
    </source>
</evidence>
<proteinExistence type="predicted"/>
<reference evidence="3 4" key="1">
    <citation type="submission" date="2016-02" db="EMBL/GenBank/DDBJ databases">
        <title>Genome analysis of coral dinoflagellate symbionts highlights evolutionary adaptations to a symbiotic lifestyle.</title>
        <authorList>
            <person name="Aranda M."/>
            <person name="Li Y."/>
            <person name="Liew Y.J."/>
            <person name="Baumgarten S."/>
            <person name="Simakov O."/>
            <person name="Wilson M."/>
            <person name="Piel J."/>
            <person name="Ashoor H."/>
            <person name="Bougouffa S."/>
            <person name="Bajic V.B."/>
            <person name="Ryu T."/>
            <person name="Ravasi T."/>
            <person name="Bayer T."/>
            <person name="Micklem G."/>
            <person name="Kim H."/>
            <person name="Bhak J."/>
            <person name="Lajeunesse T.C."/>
            <person name="Voolstra C.R."/>
        </authorList>
    </citation>
    <scope>NUCLEOTIDE SEQUENCE [LARGE SCALE GENOMIC DNA]</scope>
    <source>
        <strain evidence="3 4">CCMP2467</strain>
    </source>
</reference>
<dbReference type="OMA" id="GYDGQMW"/>
<evidence type="ECO:0000313" key="4">
    <source>
        <dbReference type="Proteomes" id="UP000186817"/>
    </source>
</evidence>
<feature type="compositionally biased region" description="Basic and acidic residues" evidence="1">
    <location>
        <begin position="1031"/>
        <end position="1040"/>
    </location>
</feature>
<dbReference type="Proteomes" id="UP000186817">
    <property type="component" value="Unassembled WGS sequence"/>
</dbReference>
<dbReference type="Pfam" id="PF07177">
    <property type="entry name" value="Neuralized"/>
    <property type="match status" value="1"/>
</dbReference>
<dbReference type="OrthoDB" id="442209at2759"/>
<dbReference type="EMBL" id="LSRX01000264">
    <property type="protein sequence ID" value="OLQ02418.1"/>
    <property type="molecule type" value="Genomic_DNA"/>
</dbReference>
<name>A0A1Q9E4S3_SYMMI</name>
<feature type="compositionally biased region" description="Pro residues" evidence="1">
    <location>
        <begin position="1018"/>
        <end position="1030"/>
    </location>
</feature>
<feature type="domain" description="NHR" evidence="2">
    <location>
        <begin position="1045"/>
        <end position="1209"/>
    </location>
</feature>
<dbReference type="InterPro" id="IPR013320">
    <property type="entry name" value="ConA-like_dom_sf"/>
</dbReference>
<accession>A0A1Q9E4S3</accession>
<dbReference type="Gene3D" id="2.60.120.920">
    <property type="match status" value="1"/>
</dbReference>
<sequence length="1217" mass="130177">MSFRRPRRGAGAFAQLGGKRAWLKPGVSESSLRLYMGAACYRSQADTMSESLTDAAAAEIIQQIKDSFDRKSEIPVRDRRSGDWVIVVSCGAQDDREEDFMTEWLFYLPGWKPGSKPWDATSLKKAWTDNDSKGVKPTGTGLDFSEDGKSVKEVDRGFFTVKATFDLAVTAVAVTNDALIVAGVLLEEGARGPRGLFSADSAGRLRRTWLSELCAELASAILALELCPKTGSRVLKVSTSERIAVIADALGAEADLIAARPGGRLWVASAESGTVRTTLIFQNPGGEGKVVDAVPWPGGALLAHAQGEQRSTAMFVLTVRVRTIICADMSFQVDEASGDLHLGCDWSRATIAAHGADLLGSLGKVNNLRRGLSKGLAPVVAAVAADVSEGGEEAERHKAAFTQWVSDLEDRQLETEREASRAAGKPWAGVRLVDAALSNFPVATWDVREEERGGDEAHQRGQDIEGLLSPSLWLQSLEQIACHAKETGVAPCLGAFEPALLRPMVQALETTGHLAVCQHGAPLLPWLAERLEAEAMDLGSSAALALELLVAGEDWPAIGLSPSAGGEPASWERERLTAHLRNAVPGSALPASAALALCRFCLAEDDSLAAERCHFWANGLVASSSPGWQEVAAVARSFGPAAPVQPASATTWREAVLAALAADRCWPLHALLAQGLASDGGEVAAPGDVFEAALTAFPKVLPWNIVDWMSWAFESTPHGLRQRRDSLVQELLQYVMRLLPTCERNPGFGELLKAALALALHRRPAEWLRPPPLRAGRCLLADALIRRYGAKHLELCQRLCDELRYPLGVMELLVGCEEPCCDDSSDTLGKIKAVLARSRAAQDQAVDVSESRFREVASAVLRSAAARTAEEASEPPVPAPVKTPSPRCAICDMPGCEVQMVRGASPVVRKDGRINAWHDVALALHRLAQPRLSSPDEHRWQFVMEAASRAPPGLLAALAALMPGRGATEACLRSIEEEKFSGSGLLSDGTSAAAAAEAQWQTAFGGNWLQLPPEQKSPLPPRPRPQPPPRKQPDVPEGLRKAGSGVQLCISEDGLQARHLDDTGEEMHGVLIGTRPLAHGRAGAYFEVALEEVRPGESPDGLTVGVTTTAPDDVATVPQTAEHIADTWSVGYDGQMWDCKSASLTQVGWDPRSLVEGDIIGVLVTAREGELIVFRNGTAVCAGPRSIPVDEELYAVVDLLGAARAVRWVCDAQPPGQ</sequence>
<protein>
    <recommendedName>
        <fullName evidence="2">NHR domain-containing protein</fullName>
    </recommendedName>
</protein>
<organism evidence="3 4">
    <name type="scientific">Symbiodinium microadriaticum</name>
    <name type="common">Dinoflagellate</name>
    <name type="synonym">Zooxanthella microadriatica</name>
    <dbReference type="NCBI Taxonomy" id="2951"/>
    <lineage>
        <taxon>Eukaryota</taxon>
        <taxon>Sar</taxon>
        <taxon>Alveolata</taxon>
        <taxon>Dinophyceae</taxon>
        <taxon>Suessiales</taxon>
        <taxon>Symbiodiniaceae</taxon>
        <taxon>Symbiodinium</taxon>
    </lineage>
</organism>
<dbReference type="InterPro" id="IPR006573">
    <property type="entry name" value="NHR_dom"/>
</dbReference>
<dbReference type="InterPro" id="IPR043136">
    <property type="entry name" value="B30.2/SPRY_sf"/>
</dbReference>
<comment type="caution">
    <text evidence="3">The sequence shown here is derived from an EMBL/GenBank/DDBJ whole genome shotgun (WGS) entry which is preliminary data.</text>
</comment>
<feature type="region of interest" description="Disordered" evidence="1">
    <location>
        <begin position="1008"/>
        <end position="1041"/>
    </location>
</feature>
<dbReference type="SUPFAM" id="SSF49899">
    <property type="entry name" value="Concanavalin A-like lectins/glucanases"/>
    <property type="match status" value="1"/>
</dbReference>